<evidence type="ECO:0000256" key="3">
    <source>
        <dbReference type="ARBA" id="ARBA00022827"/>
    </source>
</evidence>
<keyword evidence="7" id="KW-1185">Reference proteome</keyword>
<dbReference type="InterPro" id="IPR025650">
    <property type="entry name" value="Alkyl-DHAP_Synthase"/>
</dbReference>
<dbReference type="Proteomes" id="UP001200741">
    <property type="component" value="Unassembled WGS sequence"/>
</dbReference>
<dbReference type="EMBL" id="JAJTWU010000003">
    <property type="protein sequence ID" value="MCE4554310.1"/>
    <property type="molecule type" value="Genomic_DNA"/>
</dbReference>
<sequence>MSTSYESPPPTSRQILNEPLIADDGTESLTVWGFDDSRFELLPDRSVVMQGGRYALSQQKMTSLVPWIEGLMDIELRADDRRESLPSVPVPASRATSGQLAALRQVVGSSWVVTDDRTRQRHGHGHTQDEMAAIKYGGGMDRVPDVVVCPDAEDQILALIELAREQCWVLVPYGGGTNVSEALRCPPEETRCIVSVDMRRMNRLIWLDPVNRMACIEAGAVGRHIVRHLAKHGFTMGHEPDSIEFSTLGGWIATHASGMKKNRYGNIEDVVLDVHLATRHGLVSRRHASPRESCGMDPRLLAFGSEGNVGIVTRAVVRLHPLPPVQRYDSYVFKDFESGVAFMRAASDRGSVPASLRLVDNAQFQFGQALKGAPASGLARLKSRLEKWFVLSVLGYDADRMVACTVVHEGEAGEVSGQAHALRQLARRHGGMRGGAENGQRGYQLTFAIAYIRDFIMRHHMIAESFETSVAWSQAPQLCEQVKARVRRAHAARGLPGLPFVSCRVTQVYPTGVCIYFYLAIYAKGVEDAHALYAELEHEAREEILACGGSLSHHHGIGKLRAGFLGVTLSRAEVALRQQLFDSLDPQAIFGLRNQGRRAPGPLPSPSSTVQPAAEPSIAHVR</sequence>
<dbReference type="InterPro" id="IPR016169">
    <property type="entry name" value="FAD-bd_PCMH_sub2"/>
</dbReference>
<feature type="domain" description="FAD-binding PCMH-type" evidence="5">
    <location>
        <begin position="140"/>
        <end position="322"/>
    </location>
</feature>
<organism evidence="6 7">
    <name type="scientific">Pelomonas cellulosilytica</name>
    <dbReference type="NCBI Taxonomy" id="2906762"/>
    <lineage>
        <taxon>Bacteria</taxon>
        <taxon>Pseudomonadati</taxon>
        <taxon>Pseudomonadota</taxon>
        <taxon>Betaproteobacteria</taxon>
        <taxon>Burkholderiales</taxon>
        <taxon>Sphaerotilaceae</taxon>
        <taxon>Roseateles</taxon>
    </lineage>
</organism>
<keyword evidence="2" id="KW-0285">Flavoprotein</keyword>
<accession>A0ABS8XY99</accession>
<comment type="caution">
    <text evidence="6">The sequence shown here is derived from an EMBL/GenBank/DDBJ whole genome shotgun (WGS) entry which is preliminary data.</text>
</comment>
<evidence type="ECO:0000313" key="6">
    <source>
        <dbReference type="EMBL" id="MCE4554310.1"/>
    </source>
</evidence>
<dbReference type="InterPro" id="IPR036318">
    <property type="entry name" value="FAD-bd_PCMH-like_sf"/>
</dbReference>
<dbReference type="Gene3D" id="3.30.70.3450">
    <property type="match status" value="1"/>
</dbReference>
<gene>
    <name evidence="6" type="ORF">LXT13_07605</name>
</gene>
<dbReference type="Pfam" id="PF02913">
    <property type="entry name" value="FAD-oxidase_C"/>
    <property type="match status" value="1"/>
</dbReference>
<keyword evidence="3" id="KW-0274">FAD</keyword>
<evidence type="ECO:0000313" key="7">
    <source>
        <dbReference type="Proteomes" id="UP001200741"/>
    </source>
</evidence>
<dbReference type="Pfam" id="PF01565">
    <property type="entry name" value="FAD_binding_4"/>
    <property type="match status" value="1"/>
</dbReference>
<dbReference type="PROSITE" id="PS51387">
    <property type="entry name" value="FAD_PCMH"/>
    <property type="match status" value="1"/>
</dbReference>
<dbReference type="InterPro" id="IPR016167">
    <property type="entry name" value="FAD-bd_PCMH_sub1"/>
</dbReference>
<dbReference type="Gene3D" id="3.30.43.10">
    <property type="entry name" value="Uridine Diphospho-n-acetylenolpyruvylglucosamine Reductase, domain 2"/>
    <property type="match status" value="1"/>
</dbReference>
<feature type="region of interest" description="Disordered" evidence="4">
    <location>
        <begin position="600"/>
        <end position="622"/>
    </location>
</feature>
<evidence type="ECO:0000256" key="4">
    <source>
        <dbReference type="SAM" id="MobiDB-lite"/>
    </source>
</evidence>
<dbReference type="PANTHER" id="PTHR46568">
    <property type="entry name" value="ALKYLDIHYDROXYACETONEPHOSPHATE SYNTHASE, PEROXISOMAL"/>
    <property type="match status" value="1"/>
</dbReference>
<dbReference type="InterPro" id="IPR006094">
    <property type="entry name" value="Oxid_FAD_bind_N"/>
</dbReference>
<comment type="similarity">
    <text evidence="1">Belongs to the FAD-binding oxidoreductase/transferase type 4 family.</text>
</comment>
<dbReference type="SUPFAM" id="SSF56176">
    <property type="entry name" value="FAD-binding/transporter-associated domain-like"/>
    <property type="match status" value="1"/>
</dbReference>
<reference evidence="6 7" key="1">
    <citation type="submission" date="2021-12" db="EMBL/GenBank/DDBJ databases">
        <title>Genome seq of P8.</title>
        <authorList>
            <person name="Seo T."/>
        </authorList>
    </citation>
    <scope>NUCLEOTIDE SEQUENCE [LARGE SCALE GENOMIC DNA]</scope>
    <source>
        <strain evidence="6 7">P8</strain>
    </source>
</reference>
<proteinExistence type="inferred from homology"/>
<dbReference type="PANTHER" id="PTHR46568:SF1">
    <property type="entry name" value="ALKYLDIHYDROXYACETONEPHOSPHATE SYNTHASE, PEROXISOMAL"/>
    <property type="match status" value="1"/>
</dbReference>
<protein>
    <submittedName>
        <fullName evidence="6">FAD-binding oxidoreductase</fullName>
    </submittedName>
</protein>
<evidence type="ECO:0000259" key="5">
    <source>
        <dbReference type="PROSITE" id="PS51387"/>
    </source>
</evidence>
<dbReference type="InterPro" id="IPR016166">
    <property type="entry name" value="FAD-bd_PCMH"/>
</dbReference>
<dbReference type="Gene3D" id="1.10.45.10">
    <property type="entry name" value="Vanillyl-alcohol Oxidase, Chain A, domain 4"/>
    <property type="match status" value="1"/>
</dbReference>
<dbReference type="InterPro" id="IPR016164">
    <property type="entry name" value="FAD-linked_Oxase-like_C"/>
</dbReference>
<dbReference type="InterPro" id="IPR004113">
    <property type="entry name" value="FAD-bd_oxidored_4_C"/>
</dbReference>
<dbReference type="RefSeq" id="WP_233371237.1">
    <property type="nucleotide sequence ID" value="NZ_JAJTWU010000003.1"/>
</dbReference>
<dbReference type="InterPro" id="IPR016171">
    <property type="entry name" value="Vanillyl_alc_oxidase_C-sub2"/>
</dbReference>
<evidence type="ECO:0000256" key="2">
    <source>
        <dbReference type="ARBA" id="ARBA00022630"/>
    </source>
</evidence>
<dbReference type="Gene3D" id="3.30.300.330">
    <property type="match status" value="1"/>
</dbReference>
<evidence type="ECO:0000256" key="1">
    <source>
        <dbReference type="ARBA" id="ARBA00008000"/>
    </source>
</evidence>
<dbReference type="SUPFAM" id="SSF55103">
    <property type="entry name" value="FAD-linked oxidases, C-terminal domain"/>
    <property type="match status" value="1"/>
</dbReference>
<dbReference type="Gene3D" id="3.30.465.10">
    <property type="match status" value="1"/>
</dbReference>
<name>A0ABS8XY99_9BURK</name>
<dbReference type="Gene3D" id="3.30.160.650">
    <property type="match status" value="1"/>
</dbReference>